<dbReference type="SMART" id="SM00220">
    <property type="entry name" value="S_TKc"/>
    <property type="match status" value="1"/>
</dbReference>
<keyword evidence="4" id="KW-1185">Reference proteome</keyword>
<evidence type="ECO:0000313" key="3">
    <source>
        <dbReference type="EMBL" id="KAF2497683.1"/>
    </source>
</evidence>
<sequence length="384" mass="43091">SQYAVLLQSIGLLPVDPSTEKDWCGRGQHSEFNKNEKDKIQQILKRQDLLGSTPNAVVESVKCRRILLARKTINCNAKFTREMAIQEVAHLQKLKHLHIIQVVGTYVVHTELAILLYPVADFNLETFMQSLADESMEECLRRIYSPRSSASKETEGSEIIRRCLALLDSFRCLSSAMKHIHDSITKHMDIKPQNILVRKLQQNRPSGLNNAYRVYIADFGIARSYSTYTDSETEGPTMFTRKYAAPEVVDRDRRGLAADVFSMGCVFAEMLAVLAPLRPDGLTRRQAFESVRGSNEYGDSSYQANISQVQEWLLTLVPNTLLNHFPLDLLCPVVVSMISSNPSNRPSAESVATSFGASETCCSDSTEPEPLEATPDEPLWPGYR</sequence>
<dbReference type="PROSITE" id="PS50011">
    <property type="entry name" value="PROTEIN_KINASE_DOM"/>
    <property type="match status" value="1"/>
</dbReference>
<dbReference type="CDD" id="cd00180">
    <property type="entry name" value="PKc"/>
    <property type="match status" value="1"/>
</dbReference>
<proteinExistence type="predicted"/>
<reference evidence="3" key="1">
    <citation type="journal article" date="2020" name="Stud. Mycol.">
        <title>101 Dothideomycetes genomes: a test case for predicting lifestyles and emergence of pathogens.</title>
        <authorList>
            <person name="Haridas S."/>
            <person name="Albert R."/>
            <person name="Binder M."/>
            <person name="Bloem J."/>
            <person name="Labutti K."/>
            <person name="Salamov A."/>
            <person name="Andreopoulos B."/>
            <person name="Baker S."/>
            <person name="Barry K."/>
            <person name="Bills G."/>
            <person name="Bluhm B."/>
            <person name="Cannon C."/>
            <person name="Castanera R."/>
            <person name="Culley D."/>
            <person name="Daum C."/>
            <person name="Ezra D."/>
            <person name="Gonzalez J."/>
            <person name="Henrissat B."/>
            <person name="Kuo A."/>
            <person name="Liang C."/>
            <person name="Lipzen A."/>
            <person name="Lutzoni F."/>
            <person name="Magnuson J."/>
            <person name="Mondo S."/>
            <person name="Nolan M."/>
            <person name="Ohm R."/>
            <person name="Pangilinan J."/>
            <person name="Park H.-J."/>
            <person name="Ramirez L."/>
            <person name="Alfaro M."/>
            <person name="Sun H."/>
            <person name="Tritt A."/>
            <person name="Yoshinaga Y."/>
            <person name="Zwiers L.-H."/>
            <person name="Turgeon B."/>
            <person name="Goodwin S."/>
            <person name="Spatafora J."/>
            <person name="Crous P."/>
            <person name="Grigoriev I."/>
        </authorList>
    </citation>
    <scope>NUCLEOTIDE SEQUENCE</scope>
    <source>
        <strain evidence="3">CBS 269.34</strain>
    </source>
</reference>
<protein>
    <submittedName>
        <fullName evidence="3">Kinase-like protein</fullName>
    </submittedName>
</protein>
<feature type="domain" description="Protein kinase" evidence="2">
    <location>
        <begin position="44"/>
        <end position="355"/>
    </location>
</feature>
<dbReference type="GO" id="GO:0005737">
    <property type="term" value="C:cytoplasm"/>
    <property type="evidence" value="ECO:0007669"/>
    <property type="project" value="TreeGrafter"/>
</dbReference>
<dbReference type="Proteomes" id="UP000799750">
    <property type="component" value="Unassembled WGS sequence"/>
</dbReference>
<feature type="non-terminal residue" evidence="3">
    <location>
        <position position="1"/>
    </location>
</feature>
<accession>A0A6A6R1G9</accession>
<dbReference type="InterPro" id="IPR000719">
    <property type="entry name" value="Prot_kinase_dom"/>
</dbReference>
<dbReference type="Gene3D" id="1.10.510.10">
    <property type="entry name" value="Transferase(Phosphotransferase) domain 1"/>
    <property type="match status" value="1"/>
</dbReference>
<keyword evidence="3" id="KW-0418">Kinase</keyword>
<dbReference type="EMBL" id="MU004186">
    <property type="protein sequence ID" value="KAF2497683.1"/>
    <property type="molecule type" value="Genomic_DNA"/>
</dbReference>
<evidence type="ECO:0000256" key="1">
    <source>
        <dbReference type="SAM" id="MobiDB-lite"/>
    </source>
</evidence>
<dbReference type="InterPro" id="IPR011009">
    <property type="entry name" value="Kinase-like_dom_sf"/>
</dbReference>
<name>A0A6A6R1G9_9PEZI</name>
<keyword evidence="3" id="KW-0808">Transferase</keyword>
<dbReference type="PANTHER" id="PTHR44167:SF24">
    <property type="entry name" value="SERINE_THREONINE-PROTEIN KINASE CHK2"/>
    <property type="match status" value="1"/>
</dbReference>
<dbReference type="GO" id="GO:0044773">
    <property type="term" value="P:mitotic DNA damage checkpoint signaling"/>
    <property type="evidence" value="ECO:0007669"/>
    <property type="project" value="TreeGrafter"/>
</dbReference>
<dbReference type="Pfam" id="PF00069">
    <property type="entry name" value="Pkinase"/>
    <property type="match status" value="1"/>
</dbReference>
<evidence type="ECO:0000313" key="4">
    <source>
        <dbReference type="Proteomes" id="UP000799750"/>
    </source>
</evidence>
<dbReference type="PANTHER" id="PTHR44167">
    <property type="entry name" value="OVARIAN-SPECIFIC SERINE/THREONINE-PROTEIN KINASE LOK-RELATED"/>
    <property type="match status" value="1"/>
</dbReference>
<gene>
    <name evidence="3" type="ORF">BU16DRAFT_456596</name>
</gene>
<evidence type="ECO:0000259" key="2">
    <source>
        <dbReference type="PROSITE" id="PS50011"/>
    </source>
</evidence>
<dbReference type="GO" id="GO:0004674">
    <property type="term" value="F:protein serine/threonine kinase activity"/>
    <property type="evidence" value="ECO:0007669"/>
    <property type="project" value="TreeGrafter"/>
</dbReference>
<dbReference type="SUPFAM" id="SSF56112">
    <property type="entry name" value="Protein kinase-like (PK-like)"/>
    <property type="match status" value="1"/>
</dbReference>
<dbReference type="AlphaFoldDB" id="A0A6A6R1G9"/>
<organism evidence="3 4">
    <name type="scientific">Lophium mytilinum</name>
    <dbReference type="NCBI Taxonomy" id="390894"/>
    <lineage>
        <taxon>Eukaryota</taxon>
        <taxon>Fungi</taxon>
        <taxon>Dikarya</taxon>
        <taxon>Ascomycota</taxon>
        <taxon>Pezizomycotina</taxon>
        <taxon>Dothideomycetes</taxon>
        <taxon>Pleosporomycetidae</taxon>
        <taxon>Mytilinidiales</taxon>
        <taxon>Mytilinidiaceae</taxon>
        <taxon>Lophium</taxon>
    </lineage>
</organism>
<dbReference type="GO" id="GO:0005524">
    <property type="term" value="F:ATP binding"/>
    <property type="evidence" value="ECO:0007669"/>
    <property type="project" value="InterPro"/>
</dbReference>
<feature type="region of interest" description="Disordered" evidence="1">
    <location>
        <begin position="341"/>
        <end position="384"/>
    </location>
</feature>
<feature type="compositionally biased region" description="Polar residues" evidence="1">
    <location>
        <begin position="341"/>
        <end position="365"/>
    </location>
</feature>
<dbReference type="GO" id="GO:0005634">
    <property type="term" value="C:nucleus"/>
    <property type="evidence" value="ECO:0007669"/>
    <property type="project" value="TreeGrafter"/>
</dbReference>
<dbReference type="OrthoDB" id="4062651at2759"/>